<feature type="region of interest" description="Disordered" evidence="4">
    <location>
        <begin position="181"/>
        <end position="200"/>
    </location>
</feature>
<dbReference type="GO" id="GO:0006893">
    <property type="term" value="P:Golgi to plasma membrane transport"/>
    <property type="evidence" value="ECO:0007669"/>
    <property type="project" value="TreeGrafter"/>
</dbReference>
<dbReference type="GO" id="GO:0006887">
    <property type="term" value="P:exocytosis"/>
    <property type="evidence" value="ECO:0007669"/>
    <property type="project" value="UniProtKB-KW"/>
</dbReference>
<dbReference type="OrthoDB" id="1727185at2759"/>
<dbReference type="SUPFAM" id="SSF74788">
    <property type="entry name" value="Cullin repeat-like"/>
    <property type="match status" value="1"/>
</dbReference>
<dbReference type="Gene3D" id="1.20.58.1220">
    <property type="entry name" value="Exo84p, C-terminal helical domain"/>
    <property type="match status" value="1"/>
</dbReference>
<dbReference type="GO" id="GO:0000145">
    <property type="term" value="C:exocyst"/>
    <property type="evidence" value="ECO:0007669"/>
    <property type="project" value="InterPro"/>
</dbReference>
<dbReference type="Proteomes" id="UP000541444">
    <property type="component" value="Unassembled WGS sequence"/>
</dbReference>
<comment type="similarity">
    <text evidence="1">Belongs to the EXO84 family.</text>
</comment>
<evidence type="ECO:0000256" key="4">
    <source>
        <dbReference type="SAM" id="MobiDB-lite"/>
    </source>
</evidence>
<keyword evidence="7" id="KW-1185">Reference proteome</keyword>
<evidence type="ECO:0000259" key="5">
    <source>
        <dbReference type="Pfam" id="PF16528"/>
    </source>
</evidence>
<dbReference type="InterPro" id="IPR016159">
    <property type="entry name" value="Cullin_repeat-like_dom_sf"/>
</dbReference>
<feature type="compositionally biased region" description="Basic and acidic residues" evidence="4">
    <location>
        <begin position="183"/>
        <end position="196"/>
    </location>
</feature>
<evidence type="ECO:0000313" key="6">
    <source>
        <dbReference type="EMBL" id="KAF6172284.1"/>
    </source>
</evidence>
<protein>
    <recommendedName>
        <fullName evidence="5">Exocyst component Exo84 C-terminal domain-containing protein</fullName>
    </recommendedName>
</protein>
<evidence type="ECO:0000256" key="3">
    <source>
        <dbReference type="ARBA" id="ARBA00022483"/>
    </source>
</evidence>
<dbReference type="PANTHER" id="PTHR21426">
    <property type="entry name" value="EXOCYST COMPLEX COMPONENT 8"/>
    <property type="match status" value="1"/>
</dbReference>
<dbReference type="InterPro" id="IPR032403">
    <property type="entry name" value="Exo84_C"/>
</dbReference>
<dbReference type="InterPro" id="IPR033961">
    <property type="entry name" value="Exo84"/>
</dbReference>
<dbReference type="FunFam" id="1.20.58.1220:FF:000005">
    <property type="entry name" value="Os07g0568000 protein"/>
    <property type="match status" value="1"/>
</dbReference>
<dbReference type="Gene3D" id="1.20.58.1210">
    <property type="entry name" value="Exo84p, N-terminal helical domain"/>
    <property type="match status" value="1"/>
</dbReference>
<reference evidence="6 7" key="1">
    <citation type="journal article" date="2020" name="IScience">
        <title>Genome Sequencing of the Endangered Kingdonia uniflora (Circaeasteraceae, Ranunculales) Reveals Potential Mechanisms of Evolutionary Specialization.</title>
        <authorList>
            <person name="Sun Y."/>
            <person name="Deng T."/>
            <person name="Zhang A."/>
            <person name="Moore M.J."/>
            <person name="Landis J.B."/>
            <person name="Lin N."/>
            <person name="Zhang H."/>
            <person name="Zhang X."/>
            <person name="Huang J."/>
            <person name="Zhang X."/>
            <person name="Sun H."/>
            <person name="Wang H."/>
        </authorList>
    </citation>
    <scope>NUCLEOTIDE SEQUENCE [LARGE SCALE GENOMIC DNA]</scope>
    <source>
        <strain evidence="6">TB1705</strain>
        <tissue evidence="6">Leaf</tissue>
    </source>
</reference>
<evidence type="ECO:0000313" key="7">
    <source>
        <dbReference type="Proteomes" id="UP000541444"/>
    </source>
</evidence>
<dbReference type="AlphaFoldDB" id="A0A7J7NZC1"/>
<organism evidence="6 7">
    <name type="scientific">Kingdonia uniflora</name>
    <dbReference type="NCBI Taxonomy" id="39325"/>
    <lineage>
        <taxon>Eukaryota</taxon>
        <taxon>Viridiplantae</taxon>
        <taxon>Streptophyta</taxon>
        <taxon>Embryophyta</taxon>
        <taxon>Tracheophyta</taxon>
        <taxon>Spermatophyta</taxon>
        <taxon>Magnoliopsida</taxon>
        <taxon>Ranunculales</taxon>
        <taxon>Circaeasteraceae</taxon>
        <taxon>Kingdonia</taxon>
    </lineage>
</organism>
<dbReference type="EMBL" id="JACGCM010000440">
    <property type="protein sequence ID" value="KAF6172284.1"/>
    <property type="molecule type" value="Genomic_DNA"/>
</dbReference>
<evidence type="ECO:0000256" key="2">
    <source>
        <dbReference type="ARBA" id="ARBA00022448"/>
    </source>
</evidence>
<feature type="non-terminal residue" evidence="6">
    <location>
        <position position="1"/>
    </location>
</feature>
<evidence type="ECO:0000256" key="1">
    <source>
        <dbReference type="ARBA" id="ARBA00007210"/>
    </source>
</evidence>
<accession>A0A7J7NZC1</accession>
<keyword evidence="3" id="KW-0268">Exocytosis</keyword>
<dbReference type="PANTHER" id="PTHR21426:SF2">
    <property type="entry name" value="EXOCYST COMPLEX COMPONENT EXO84C"/>
    <property type="match status" value="1"/>
</dbReference>
<feature type="domain" description="Exocyst component Exo84 C-terminal" evidence="5">
    <location>
        <begin position="162"/>
        <end position="366"/>
    </location>
</feature>
<gene>
    <name evidence="6" type="ORF">GIB67_024906</name>
</gene>
<feature type="region of interest" description="Disordered" evidence="4">
    <location>
        <begin position="15"/>
        <end position="34"/>
    </location>
</feature>
<comment type="caution">
    <text evidence="6">The sequence shown here is derived from an EMBL/GenBank/DDBJ whole genome shotgun (WGS) entry which is preliminary data.</text>
</comment>
<keyword evidence="2" id="KW-0813">Transport</keyword>
<dbReference type="InterPro" id="IPR042560">
    <property type="entry name" value="Exo84_C_2"/>
</dbReference>
<dbReference type="InterPro" id="IPR042561">
    <property type="entry name" value="Exo84_C_1"/>
</dbReference>
<proteinExistence type="inferred from homology"/>
<sequence length="508" mass="56618">VSAYEADLSFQRSIKKVSSQRSNDDGRGGRSKAPAVSVIASTRILEISKPALMKQEEVLEDPIEEDQIESAELFEDKSLQRLNRALNYTTISEEVAEMEHELIELHKHVSSQRILVQDLMTGVCRELEEWNQVYGETSEAKEDPPVCDPLLNEVEIHRMAFLENIDVLLAEHKVEEALEALDAEEKSSSELNDSEKNTSSTEISSYKSAFLKRKTMLEDQLVEITEQPSVGICELKKALSALLQLGKGPLAQKLLLKAYGSRLLKKIDGFLPSCSIYEETYSVTLSKLVFSTILLTAKESGLIFGDMPVYTNRIVQWAEWEIESFIRLVKENAPSSETVTALRAASICVQASFNHCSILESQGLKLSKLLMVLLQPYVEEVLEMNFRRARSMLPNFEGNDDILPPQIVSAPPGLTASSSDSMHADSGTRFIFLVKRRAYGLKHPGRNNERLPRRQLASAAGVVSTHSLSNVNENVEAGLTVPFGKGTSTVSSKKLWLLKSMPLWMTLV</sequence>
<name>A0A7J7NZC1_9MAGN</name>
<dbReference type="GO" id="GO:0008104">
    <property type="term" value="P:intracellular protein localization"/>
    <property type="evidence" value="ECO:0007669"/>
    <property type="project" value="TreeGrafter"/>
</dbReference>
<dbReference type="Pfam" id="PF16528">
    <property type="entry name" value="Exo84_C"/>
    <property type="match status" value="1"/>
</dbReference>